<feature type="compositionally biased region" description="Basic and acidic residues" evidence="1">
    <location>
        <begin position="292"/>
        <end position="305"/>
    </location>
</feature>
<accession>A0ABY0CVR4</accession>
<name>A0ABY0CVR4_9DELT</name>
<evidence type="ECO:0000313" key="3">
    <source>
        <dbReference type="Proteomes" id="UP000282926"/>
    </source>
</evidence>
<dbReference type="EMBL" id="SADD01000002">
    <property type="protein sequence ID" value="RVU46997.1"/>
    <property type="molecule type" value="Genomic_DNA"/>
</dbReference>
<comment type="caution">
    <text evidence="2">The sequence shown here is derived from an EMBL/GenBank/DDBJ whole genome shotgun (WGS) entry which is preliminary data.</text>
</comment>
<feature type="region of interest" description="Disordered" evidence="1">
    <location>
        <begin position="408"/>
        <end position="431"/>
    </location>
</feature>
<feature type="compositionally biased region" description="Low complexity" evidence="1">
    <location>
        <begin position="181"/>
        <end position="191"/>
    </location>
</feature>
<dbReference type="RefSeq" id="WP_127779854.1">
    <property type="nucleotide sequence ID" value="NZ_SADD01000002.1"/>
</dbReference>
<gene>
    <name evidence="2" type="ORF">EA187_07630</name>
</gene>
<feature type="compositionally biased region" description="Low complexity" evidence="1">
    <location>
        <begin position="252"/>
        <end position="261"/>
    </location>
</feature>
<keyword evidence="3" id="KW-1185">Reference proteome</keyword>
<feature type="compositionally biased region" description="Low complexity" evidence="1">
    <location>
        <begin position="306"/>
        <end position="323"/>
    </location>
</feature>
<sequence>MSAHAPDDKLLDLLYGELPSEEARALRAELDADPERRAAYEELRASRDIIARHTSQPARVPSTLTERILEDARTHTPSHTRSASDPRQSIWRRAWHSPGFRQSLVAAALLLGVAGILRALQLDTTTRPHDPLAEHGMAAPVSFETSALAENAKHEAMPDEESSAAAEKAPTEGAISEITNARGAGAAASARPQAEDHHQPLKRTAPAITAEASPAREAEPRPRTAPSPKPRASRRAEAPGAALADSPTDSTARAPQRAASPRRADSYGVGRSDFGATAPAAPQAQSDTFAPVEDRLDTAPTRERASAPSAEPSSLAASGGASLKQRSATPSTTNEHADIEADTPAADEDELVASPPPSLLQRARQARSTNDAEATLSFATRALSSERSPRARAEAYSLIAWAQEQLGDNEAAQHARDQAATLQREIDAAAP</sequence>
<protein>
    <recommendedName>
        <fullName evidence="4">Zinc-finger domain-containing protein</fullName>
    </recommendedName>
</protein>
<feature type="region of interest" description="Disordered" evidence="1">
    <location>
        <begin position="151"/>
        <end position="373"/>
    </location>
</feature>
<reference evidence="2 3" key="1">
    <citation type="submission" date="2019-01" db="EMBL/GenBank/DDBJ databases">
        <title>Lujinxingia litoralis gen. nov., sp. nov. and Lujinxingia sediminis gen. nov., sp. nov., new members in the order Bradymonadales, isolated from coastal sediment.</title>
        <authorList>
            <person name="Li C.-M."/>
        </authorList>
    </citation>
    <scope>NUCLEOTIDE SEQUENCE [LARGE SCALE GENOMIC DNA]</scope>
    <source>
        <strain evidence="2 3">SEH01</strain>
    </source>
</reference>
<evidence type="ECO:0008006" key="4">
    <source>
        <dbReference type="Google" id="ProtNLM"/>
    </source>
</evidence>
<evidence type="ECO:0000313" key="2">
    <source>
        <dbReference type="EMBL" id="RVU46997.1"/>
    </source>
</evidence>
<organism evidence="2 3">
    <name type="scientific">Lujinxingia sediminis</name>
    <dbReference type="NCBI Taxonomy" id="2480984"/>
    <lineage>
        <taxon>Bacteria</taxon>
        <taxon>Deltaproteobacteria</taxon>
        <taxon>Bradymonadales</taxon>
        <taxon>Lujinxingiaceae</taxon>
        <taxon>Lujinxingia</taxon>
    </lineage>
</organism>
<evidence type="ECO:0000256" key="1">
    <source>
        <dbReference type="SAM" id="MobiDB-lite"/>
    </source>
</evidence>
<feature type="compositionally biased region" description="Polar residues" evidence="1">
    <location>
        <begin position="324"/>
        <end position="334"/>
    </location>
</feature>
<dbReference type="Proteomes" id="UP000282926">
    <property type="component" value="Unassembled WGS sequence"/>
</dbReference>
<proteinExistence type="predicted"/>